<dbReference type="GO" id="GO:0005886">
    <property type="term" value="C:plasma membrane"/>
    <property type="evidence" value="ECO:0007669"/>
    <property type="project" value="UniProtKB-SubCell"/>
</dbReference>
<name>A0A2N7VBQ8_9BURK</name>
<feature type="transmembrane region" description="Helical" evidence="6">
    <location>
        <begin position="183"/>
        <end position="201"/>
    </location>
</feature>
<dbReference type="OrthoDB" id="9812084at2"/>
<keyword evidence="3 6" id="KW-0812">Transmembrane</keyword>
<keyword evidence="2" id="KW-1003">Cell membrane</keyword>
<gene>
    <name evidence="7" type="ORF">C0Z18_31080</name>
</gene>
<evidence type="ECO:0000256" key="2">
    <source>
        <dbReference type="ARBA" id="ARBA00022475"/>
    </source>
</evidence>
<evidence type="ECO:0000256" key="1">
    <source>
        <dbReference type="ARBA" id="ARBA00004651"/>
    </source>
</evidence>
<evidence type="ECO:0000256" key="3">
    <source>
        <dbReference type="ARBA" id="ARBA00022692"/>
    </source>
</evidence>
<dbReference type="Proteomes" id="UP000235616">
    <property type="component" value="Unassembled WGS sequence"/>
</dbReference>
<dbReference type="PANTHER" id="PTHR30086:SF20">
    <property type="entry name" value="ARGININE EXPORTER PROTEIN ARGO-RELATED"/>
    <property type="match status" value="1"/>
</dbReference>
<proteinExistence type="predicted"/>
<evidence type="ECO:0000313" key="8">
    <source>
        <dbReference type="Proteomes" id="UP000235616"/>
    </source>
</evidence>
<evidence type="ECO:0000256" key="5">
    <source>
        <dbReference type="ARBA" id="ARBA00023136"/>
    </source>
</evidence>
<evidence type="ECO:0000256" key="6">
    <source>
        <dbReference type="SAM" id="Phobius"/>
    </source>
</evidence>
<sequence length="206" mass="22045">MLPTLPYAALSAAMTFALVMSITPGPNNTMLLASGVNFGLRRTVPHMLGITCGCIIMLIAIALGLGQVFARFPSLYTVMEAVSAAYLLYLAWKIARSGGLSAGAANERPFTFLQAAAFQWVNPKAWMMAVTGATAFRLNDDLLTNAFLLAVAFAIVNLPSITVWAAFGLGVRRFLSGPTMLRIFNWTMAALLIASIVPMMGHASPR</sequence>
<keyword evidence="4 6" id="KW-1133">Transmembrane helix</keyword>
<evidence type="ECO:0000313" key="7">
    <source>
        <dbReference type="EMBL" id="PMS14575.1"/>
    </source>
</evidence>
<dbReference type="AlphaFoldDB" id="A0A2N7VBQ8"/>
<dbReference type="InterPro" id="IPR001123">
    <property type="entry name" value="LeuE-type"/>
</dbReference>
<comment type="subcellular location">
    <subcellularLocation>
        <location evidence="1">Cell membrane</location>
        <topology evidence="1">Multi-pass membrane protein</topology>
    </subcellularLocation>
</comment>
<dbReference type="PANTHER" id="PTHR30086">
    <property type="entry name" value="ARGININE EXPORTER PROTEIN ARGO"/>
    <property type="match status" value="1"/>
</dbReference>
<dbReference type="GO" id="GO:0033228">
    <property type="term" value="P:cysteine export across plasma membrane"/>
    <property type="evidence" value="ECO:0007669"/>
    <property type="project" value="TreeGrafter"/>
</dbReference>
<organism evidence="7 8">
    <name type="scientific">Trinickia dabaoshanensis</name>
    <dbReference type="NCBI Taxonomy" id="564714"/>
    <lineage>
        <taxon>Bacteria</taxon>
        <taxon>Pseudomonadati</taxon>
        <taxon>Pseudomonadota</taxon>
        <taxon>Betaproteobacteria</taxon>
        <taxon>Burkholderiales</taxon>
        <taxon>Burkholderiaceae</taxon>
        <taxon>Trinickia</taxon>
    </lineage>
</organism>
<feature type="transmembrane region" description="Helical" evidence="6">
    <location>
        <begin position="45"/>
        <end position="65"/>
    </location>
</feature>
<accession>A0A2N7VBQ8</accession>
<feature type="transmembrane region" description="Helical" evidence="6">
    <location>
        <begin position="146"/>
        <end position="171"/>
    </location>
</feature>
<feature type="transmembrane region" description="Helical" evidence="6">
    <location>
        <begin position="72"/>
        <end position="92"/>
    </location>
</feature>
<protein>
    <submittedName>
        <fullName evidence="7">Lysine transporter LysE</fullName>
    </submittedName>
</protein>
<dbReference type="GO" id="GO:0015171">
    <property type="term" value="F:amino acid transmembrane transporter activity"/>
    <property type="evidence" value="ECO:0007669"/>
    <property type="project" value="TreeGrafter"/>
</dbReference>
<dbReference type="EMBL" id="PNYA01000043">
    <property type="protein sequence ID" value="PMS14575.1"/>
    <property type="molecule type" value="Genomic_DNA"/>
</dbReference>
<reference evidence="7 8" key="1">
    <citation type="submission" date="2018-01" db="EMBL/GenBank/DDBJ databases">
        <title>Whole genome analyses suggest that Burkholderia sensu lato contains two further novel genera in the rhizoxinica-symbiotica group Mycetohabitans gen. nov., and Trinickia gen. nov.: implications for the evolution of diazotrophy and nodulation in the Burkholderiaceae.</title>
        <authorList>
            <person name="Estrada-de los Santos P."/>
            <person name="Palmer M."/>
            <person name="Chavez-Ramirez B."/>
            <person name="Beukes C."/>
            <person name="Steenkamp E.T."/>
            <person name="Hirsch A.M."/>
            <person name="Manyaka P."/>
            <person name="Maluk M."/>
            <person name="Lafos M."/>
            <person name="Crook M."/>
            <person name="Gross E."/>
            <person name="Simon M.F."/>
            <person name="Bueno dos Reis Junior F."/>
            <person name="Poole P.S."/>
            <person name="Venter S.N."/>
            <person name="James E.K."/>
        </authorList>
    </citation>
    <scope>NUCLEOTIDE SEQUENCE [LARGE SCALE GENOMIC DNA]</scope>
    <source>
        <strain evidence="7 8">GIMN1.004</strain>
    </source>
</reference>
<dbReference type="Pfam" id="PF01810">
    <property type="entry name" value="LysE"/>
    <property type="match status" value="1"/>
</dbReference>
<comment type="caution">
    <text evidence="7">The sequence shown here is derived from an EMBL/GenBank/DDBJ whole genome shotgun (WGS) entry which is preliminary data.</text>
</comment>
<evidence type="ECO:0000256" key="4">
    <source>
        <dbReference type="ARBA" id="ARBA00022989"/>
    </source>
</evidence>
<keyword evidence="8" id="KW-1185">Reference proteome</keyword>
<keyword evidence="5 6" id="KW-0472">Membrane</keyword>